<sequence>MTPSKKLPQPPQFLRGLPRRLAGQKVLPFDEPRGFWCSKIINSLNSFRCRSSQTFTVDNCHMFSSAARFTFGRRKK</sequence>
<geneLocation type="plasmid" evidence="1">
    <name>pLIS3</name>
</geneLocation>
<gene>
    <name evidence="1" type="ORF">pLIS300010</name>
</gene>
<name>A0A7L7TT41_LISMN</name>
<proteinExistence type="predicted"/>
<keyword evidence="1" id="KW-0614">Plasmid</keyword>
<protein>
    <submittedName>
        <fullName evidence="1">Uncharacterized protein</fullName>
    </submittedName>
</protein>
<dbReference type="AlphaFoldDB" id="A0A7L7TT41"/>
<evidence type="ECO:0000313" key="1">
    <source>
        <dbReference type="EMBL" id="QOC77300.1"/>
    </source>
</evidence>
<dbReference type="EMBL" id="MT912503">
    <property type="protein sequence ID" value="QOC77300.1"/>
    <property type="molecule type" value="Genomic_DNA"/>
</dbReference>
<reference evidence="1" key="1">
    <citation type="submission" date="2020-08" db="EMBL/GenBank/DDBJ databases">
        <title>Benzalkonium chloride and heavy metal resistance profiles of Listeria monocytogenes strains isolated from fish, fish products and food-producing factories in Poland.</title>
        <authorList>
            <person name="Chmielowska C."/>
            <person name="Korsak D."/>
            <person name="Szuplewska M."/>
            <person name="Bartosik D."/>
        </authorList>
    </citation>
    <scope>NUCLEOTIDE SEQUENCE</scope>
    <source>
        <strain evidence="1">766 PZH</strain>
        <plasmid evidence="1">pLIS3</plasmid>
    </source>
</reference>
<accession>A0A7L7TT41</accession>
<organism evidence="1">
    <name type="scientific">Listeria monocytogenes</name>
    <dbReference type="NCBI Taxonomy" id="1639"/>
    <lineage>
        <taxon>Bacteria</taxon>
        <taxon>Bacillati</taxon>
        <taxon>Bacillota</taxon>
        <taxon>Bacilli</taxon>
        <taxon>Bacillales</taxon>
        <taxon>Listeriaceae</taxon>
        <taxon>Listeria</taxon>
    </lineage>
</organism>